<organism evidence="4 5">
    <name type="scientific">Paraliobacillus ryukyuensis</name>
    <dbReference type="NCBI Taxonomy" id="200904"/>
    <lineage>
        <taxon>Bacteria</taxon>
        <taxon>Bacillati</taxon>
        <taxon>Bacillota</taxon>
        <taxon>Bacilli</taxon>
        <taxon>Bacillales</taxon>
        <taxon>Bacillaceae</taxon>
        <taxon>Paraliobacillus</taxon>
    </lineage>
</organism>
<dbReference type="AlphaFoldDB" id="A0A366EDK2"/>
<keyword evidence="5" id="KW-1185">Reference proteome</keyword>
<dbReference type="Pfam" id="PF09323">
    <property type="entry name" value="DUF1980"/>
    <property type="match status" value="1"/>
</dbReference>
<feature type="domain" description="DUF1980" evidence="2">
    <location>
        <begin position="7"/>
        <end position="112"/>
    </location>
</feature>
<dbReference type="InterPro" id="IPR048493">
    <property type="entry name" value="DUF1980_N"/>
</dbReference>
<sequence>MRLQQVFRAVILFVFAVFLIQLHRSGDVFKLINPAYVTLSKIAGILFLILFVAQLYQIFVPNSHHYNHQHHHEASGFKGFISYFLIILPLFIGIIMPFSTLDASIAQKKGMMVSLESSGAGQAQALQQQSQKNSTIVSDPNPPDPDLYSNKMNKQQYDSLMDQLPNLPSVELNEQMYTAYYQAIHNNPELYAGKEIKLTGFVYREEGFSTNQFVLGRFVITHCVADASIVGFLANLEGAEKFVEDTWMEVTGAIYLENYQGNILPAIKITDGHTITEPQQPYLYPVSMKIR</sequence>
<evidence type="ECO:0000259" key="3">
    <source>
        <dbReference type="Pfam" id="PF21537"/>
    </source>
</evidence>
<evidence type="ECO:0000313" key="5">
    <source>
        <dbReference type="Proteomes" id="UP000252254"/>
    </source>
</evidence>
<dbReference type="PANTHER" id="PTHR40047">
    <property type="entry name" value="UPF0703 PROTEIN YCGQ"/>
    <property type="match status" value="1"/>
</dbReference>
<dbReference type="InterPro" id="IPR015402">
    <property type="entry name" value="DUF1980"/>
</dbReference>
<reference evidence="4 5" key="1">
    <citation type="submission" date="2018-06" db="EMBL/GenBank/DDBJ databases">
        <title>Genomic Encyclopedia of Type Strains, Phase IV (KMG-IV): sequencing the most valuable type-strain genomes for metagenomic binning, comparative biology and taxonomic classification.</title>
        <authorList>
            <person name="Goeker M."/>
        </authorList>
    </citation>
    <scope>NUCLEOTIDE SEQUENCE [LARGE SCALE GENOMIC DNA]</scope>
    <source>
        <strain evidence="4 5">DSM 15140</strain>
    </source>
</reference>
<dbReference type="OrthoDB" id="9770408at2"/>
<dbReference type="InterPro" id="IPR048447">
    <property type="entry name" value="DUF1980_C"/>
</dbReference>
<gene>
    <name evidence="4" type="ORF">DES48_102230</name>
</gene>
<protein>
    <submittedName>
        <fullName evidence="4">Putative membrane protein</fullName>
    </submittedName>
</protein>
<dbReference type="EMBL" id="QNRI01000002">
    <property type="protein sequence ID" value="RBP00467.1"/>
    <property type="molecule type" value="Genomic_DNA"/>
</dbReference>
<keyword evidence="1" id="KW-1133">Transmembrane helix</keyword>
<feature type="transmembrane region" description="Helical" evidence="1">
    <location>
        <begin position="80"/>
        <end position="101"/>
    </location>
</feature>
<keyword evidence="1" id="KW-0472">Membrane</keyword>
<evidence type="ECO:0000259" key="2">
    <source>
        <dbReference type="Pfam" id="PF09323"/>
    </source>
</evidence>
<dbReference type="STRING" id="200904.GCA_900168775_00503"/>
<comment type="caution">
    <text evidence="4">The sequence shown here is derived from an EMBL/GenBank/DDBJ whole genome shotgun (WGS) entry which is preliminary data.</text>
</comment>
<dbReference type="Proteomes" id="UP000252254">
    <property type="component" value="Unassembled WGS sequence"/>
</dbReference>
<feature type="domain" description="DUF1980" evidence="3">
    <location>
        <begin position="148"/>
        <end position="285"/>
    </location>
</feature>
<keyword evidence="1" id="KW-0812">Transmembrane</keyword>
<dbReference type="NCBIfam" id="TIGR03943">
    <property type="entry name" value="TIGR03943 family putative permease subunit"/>
    <property type="match status" value="1"/>
</dbReference>
<name>A0A366EDK2_9BACI</name>
<dbReference type="InterPro" id="IPR052955">
    <property type="entry name" value="UPF0703_membrane_permease"/>
</dbReference>
<dbReference type="RefSeq" id="WP_113867200.1">
    <property type="nucleotide sequence ID" value="NZ_BAABQN010000002.1"/>
</dbReference>
<accession>A0A366EDK2</accession>
<evidence type="ECO:0000256" key="1">
    <source>
        <dbReference type="SAM" id="Phobius"/>
    </source>
</evidence>
<feature type="transmembrane region" description="Helical" evidence="1">
    <location>
        <begin position="6"/>
        <end position="23"/>
    </location>
</feature>
<evidence type="ECO:0000313" key="4">
    <source>
        <dbReference type="EMBL" id="RBP00467.1"/>
    </source>
</evidence>
<feature type="transmembrane region" description="Helical" evidence="1">
    <location>
        <begin position="35"/>
        <end position="60"/>
    </location>
</feature>
<dbReference type="PANTHER" id="PTHR40047:SF1">
    <property type="entry name" value="UPF0703 PROTEIN YCGQ"/>
    <property type="match status" value="1"/>
</dbReference>
<dbReference type="Pfam" id="PF21537">
    <property type="entry name" value="DUF1980_C"/>
    <property type="match status" value="1"/>
</dbReference>
<proteinExistence type="predicted"/>